<keyword evidence="5" id="KW-0378">Hydrolase</keyword>
<keyword evidence="6" id="KW-1185">Reference proteome</keyword>
<gene>
    <name evidence="5" type="ORF">HNP52_001067</name>
</gene>
<sequence length="382" mass="40597">MTIAGLGPAMLVGCTVHGDPSLATFAPASYGVSLAFPWEGSAKPTAATWKPSRPAPQGLVSAIDGITRNFDGLVGVAVTNVRDGWIVTSNDAARPMPQQSVSKLWVTMTVLDQIDQGKIRLEDPITITKADFTLFHQPIAALVKGDQGYTTTVGEIVRRAMQMSDNTCNDKLLRLVGGPDAIRAFLARKGITGVRFGPGERLLQAGTAGLEWKQEYSMGNAFMVARSRLSPAVRLAAYESYVKNPPDGAAAAGISVALARLKRGELLSPTSTAWLIRTMDGAKTGRYRVHGAVPAGWVYGHKTGTGQDLGSRTAGFNDVGILTAPDGTSYALAVMIGDTRRPIRERQMLMQQVAQAIVAHHGSTPPVQDTADPAWKAFTSGK</sequence>
<reference evidence="5 6" key="1">
    <citation type="submission" date="2020-08" db="EMBL/GenBank/DDBJ databases">
        <title>Functional genomics of gut bacteria from endangered species of beetles.</title>
        <authorList>
            <person name="Carlos-Shanley C."/>
        </authorList>
    </citation>
    <scope>NUCLEOTIDE SEQUENCE [LARGE SCALE GENOMIC DNA]</scope>
    <source>
        <strain evidence="5 6">S00224</strain>
    </source>
</reference>
<evidence type="ECO:0000259" key="4">
    <source>
        <dbReference type="Pfam" id="PF13354"/>
    </source>
</evidence>
<evidence type="ECO:0000256" key="2">
    <source>
        <dbReference type="ARBA" id="ARBA00009009"/>
    </source>
</evidence>
<dbReference type="GO" id="GO:0008800">
    <property type="term" value="F:beta-lactamase activity"/>
    <property type="evidence" value="ECO:0007669"/>
    <property type="project" value="UniProtKB-EC"/>
</dbReference>
<dbReference type="EC" id="3.5.2.6" evidence="3"/>
<dbReference type="InterPro" id="IPR012338">
    <property type="entry name" value="Beta-lactam/transpept-like"/>
</dbReference>
<dbReference type="EMBL" id="JACHLN010000001">
    <property type="protein sequence ID" value="MBB4838016.1"/>
    <property type="molecule type" value="Genomic_DNA"/>
</dbReference>
<dbReference type="GO" id="GO:0030655">
    <property type="term" value="P:beta-lactam antibiotic catabolic process"/>
    <property type="evidence" value="ECO:0007669"/>
    <property type="project" value="InterPro"/>
</dbReference>
<dbReference type="InterPro" id="IPR045155">
    <property type="entry name" value="Beta-lactam_cat"/>
</dbReference>
<feature type="domain" description="Beta-lactamase class A catalytic" evidence="4">
    <location>
        <begin position="75"/>
        <end position="335"/>
    </location>
</feature>
<dbReference type="PANTHER" id="PTHR35333:SF3">
    <property type="entry name" value="BETA-LACTAMASE-TYPE TRANSPEPTIDASE FOLD CONTAINING PROTEIN"/>
    <property type="match status" value="1"/>
</dbReference>
<name>A0A7W7JZ44_9SPHN</name>
<comment type="similarity">
    <text evidence="2">Belongs to the class-A beta-lactamase family.</text>
</comment>
<comment type="catalytic activity">
    <reaction evidence="1">
        <text>a beta-lactam + H2O = a substituted beta-amino acid</text>
        <dbReference type="Rhea" id="RHEA:20401"/>
        <dbReference type="ChEBI" id="CHEBI:15377"/>
        <dbReference type="ChEBI" id="CHEBI:35627"/>
        <dbReference type="ChEBI" id="CHEBI:140347"/>
        <dbReference type="EC" id="3.5.2.6"/>
    </reaction>
</comment>
<evidence type="ECO:0000256" key="3">
    <source>
        <dbReference type="ARBA" id="ARBA00012865"/>
    </source>
</evidence>
<accession>A0A7W7JZ44</accession>
<dbReference type="Proteomes" id="UP000575241">
    <property type="component" value="Unassembled WGS sequence"/>
</dbReference>
<dbReference type="GO" id="GO:0046677">
    <property type="term" value="P:response to antibiotic"/>
    <property type="evidence" value="ECO:0007669"/>
    <property type="project" value="InterPro"/>
</dbReference>
<dbReference type="Gene3D" id="3.40.710.10">
    <property type="entry name" value="DD-peptidase/beta-lactamase superfamily"/>
    <property type="match status" value="1"/>
</dbReference>
<comment type="caution">
    <text evidence="5">The sequence shown here is derived from an EMBL/GenBank/DDBJ whole genome shotgun (WGS) entry which is preliminary data.</text>
</comment>
<dbReference type="Pfam" id="PF13354">
    <property type="entry name" value="Beta-lactamase2"/>
    <property type="match status" value="1"/>
</dbReference>
<dbReference type="SUPFAM" id="SSF56601">
    <property type="entry name" value="beta-lactamase/transpeptidase-like"/>
    <property type="match status" value="1"/>
</dbReference>
<evidence type="ECO:0000256" key="1">
    <source>
        <dbReference type="ARBA" id="ARBA00001526"/>
    </source>
</evidence>
<organism evidence="5 6">
    <name type="scientific">Sphingomonas kyeonggiensis</name>
    <dbReference type="NCBI Taxonomy" id="1268553"/>
    <lineage>
        <taxon>Bacteria</taxon>
        <taxon>Pseudomonadati</taxon>
        <taxon>Pseudomonadota</taxon>
        <taxon>Alphaproteobacteria</taxon>
        <taxon>Sphingomonadales</taxon>
        <taxon>Sphingomonadaceae</taxon>
        <taxon>Sphingomonas</taxon>
    </lineage>
</organism>
<dbReference type="AlphaFoldDB" id="A0A7W7JZ44"/>
<evidence type="ECO:0000313" key="5">
    <source>
        <dbReference type="EMBL" id="MBB4838016.1"/>
    </source>
</evidence>
<dbReference type="InterPro" id="IPR000871">
    <property type="entry name" value="Beta-lactam_class-A"/>
</dbReference>
<dbReference type="PANTHER" id="PTHR35333">
    <property type="entry name" value="BETA-LACTAMASE"/>
    <property type="match status" value="1"/>
</dbReference>
<evidence type="ECO:0000313" key="6">
    <source>
        <dbReference type="Proteomes" id="UP000575241"/>
    </source>
</evidence>
<protein>
    <recommendedName>
        <fullName evidence="3">beta-lactamase</fullName>
        <ecNumber evidence="3">3.5.2.6</ecNumber>
    </recommendedName>
</protein>
<proteinExistence type="inferred from homology"/>